<organism evidence="2 3">
    <name type="scientific">Cochliobolus carbonum (strain 26-R-13)</name>
    <name type="common">Maize leaf spot fungus</name>
    <name type="synonym">Bipolaris zeicola</name>
    <dbReference type="NCBI Taxonomy" id="930089"/>
    <lineage>
        <taxon>Eukaryota</taxon>
        <taxon>Fungi</taxon>
        <taxon>Dikarya</taxon>
        <taxon>Ascomycota</taxon>
        <taxon>Pezizomycotina</taxon>
        <taxon>Dothideomycetes</taxon>
        <taxon>Pleosporomycetidae</taxon>
        <taxon>Pleosporales</taxon>
        <taxon>Pleosporineae</taxon>
        <taxon>Pleosporaceae</taxon>
        <taxon>Bipolaris</taxon>
    </lineage>
</organism>
<sequence length="54" mass="6254">MSHNQVSLHCNSKHESSASHDGKNQIGVLAPPRFHHLFSTITYKLYILDRFLNY</sequence>
<reference evidence="2 3" key="1">
    <citation type="journal article" date="2013" name="PLoS Genet.">
        <title>Comparative genome structure, secondary metabolite, and effector coding capacity across Cochliobolus pathogens.</title>
        <authorList>
            <person name="Condon B.J."/>
            <person name="Leng Y."/>
            <person name="Wu D."/>
            <person name="Bushley K.E."/>
            <person name="Ohm R.A."/>
            <person name="Otillar R."/>
            <person name="Martin J."/>
            <person name="Schackwitz W."/>
            <person name="Grimwood J."/>
            <person name="MohdZainudin N."/>
            <person name="Xue C."/>
            <person name="Wang R."/>
            <person name="Manning V.A."/>
            <person name="Dhillon B."/>
            <person name="Tu Z.J."/>
            <person name="Steffenson B.J."/>
            <person name="Salamov A."/>
            <person name="Sun H."/>
            <person name="Lowry S."/>
            <person name="LaButti K."/>
            <person name="Han J."/>
            <person name="Copeland A."/>
            <person name="Lindquist E."/>
            <person name="Barry K."/>
            <person name="Schmutz J."/>
            <person name="Baker S.E."/>
            <person name="Ciuffetti L.M."/>
            <person name="Grigoriev I.V."/>
            <person name="Zhong S."/>
            <person name="Turgeon B.G."/>
        </authorList>
    </citation>
    <scope>NUCLEOTIDE SEQUENCE [LARGE SCALE GENOMIC DNA]</scope>
    <source>
        <strain evidence="2 3">26-R-13</strain>
    </source>
</reference>
<dbReference type="KEGG" id="bze:COCCADRAFT_110585"/>
<dbReference type="GeneID" id="19144129"/>
<protein>
    <submittedName>
        <fullName evidence="2">Uncharacterized protein</fullName>
    </submittedName>
</protein>
<dbReference type="HOGENOM" id="CLU_3050005_0_0_1"/>
<dbReference type="RefSeq" id="XP_007717822.1">
    <property type="nucleotide sequence ID" value="XM_007719632.1"/>
</dbReference>
<keyword evidence="3" id="KW-1185">Reference proteome</keyword>
<name>W6XYU7_COCC2</name>
<feature type="region of interest" description="Disordered" evidence="1">
    <location>
        <begin position="1"/>
        <end position="23"/>
    </location>
</feature>
<feature type="compositionally biased region" description="Polar residues" evidence="1">
    <location>
        <begin position="1"/>
        <end position="10"/>
    </location>
</feature>
<feature type="compositionally biased region" description="Basic and acidic residues" evidence="1">
    <location>
        <begin position="12"/>
        <end position="23"/>
    </location>
</feature>
<evidence type="ECO:0000313" key="2">
    <source>
        <dbReference type="EMBL" id="EUC27884.1"/>
    </source>
</evidence>
<dbReference type="AlphaFoldDB" id="W6XYU7"/>
<evidence type="ECO:0000313" key="3">
    <source>
        <dbReference type="Proteomes" id="UP000053841"/>
    </source>
</evidence>
<gene>
    <name evidence="2" type="ORF">COCCADRAFT_110585</name>
</gene>
<dbReference type="EMBL" id="KI964868">
    <property type="protein sequence ID" value="EUC27884.1"/>
    <property type="molecule type" value="Genomic_DNA"/>
</dbReference>
<evidence type="ECO:0000256" key="1">
    <source>
        <dbReference type="SAM" id="MobiDB-lite"/>
    </source>
</evidence>
<dbReference type="Proteomes" id="UP000053841">
    <property type="component" value="Unassembled WGS sequence"/>
</dbReference>
<proteinExistence type="predicted"/>
<accession>W6XYU7</accession>